<name>A0A0V0YPR3_9BILA</name>
<dbReference type="AlphaFoldDB" id="A0A0V0YPR3"/>
<keyword evidence="2" id="KW-1185">Reference proteome</keyword>
<accession>A0A0V0YPR3</accession>
<dbReference type="EMBL" id="JYDQ01004211">
    <property type="protein sequence ID" value="KRY02124.1"/>
    <property type="molecule type" value="Genomic_DNA"/>
</dbReference>
<protein>
    <submittedName>
        <fullName evidence="1">Uncharacterized protein</fullName>
    </submittedName>
</protein>
<organism evidence="1 2">
    <name type="scientific">Trichinella patagoniensis</name>
    <dbReference type="NCBI Taxonomy" id="990121"/>
    <lineage>
        <taxon>Eukaryota</taxon>
        <taxon>Metazoa</taxon>
        <taxon>Ecdysozoa</taxon>
        <taxon>Nematoda</taxon>
        <taxon>Enoplea</taxon>
        <taxon>Dorylaimia</taxon>
        <taxon>Trichinellida</taxon>
        <taxon>Trichinellidae</taxon>
        <taxon>Trichinella</taxon>
    </lineage>
</organism>
<dbReference type="Proteomes" id="UP000054783">
    <property type="component" value="Unassembled WGS sequence"/>
</dbReference>
<evidence type="ECO:0000313" key="2">
    <source>
        <dbReference type="Proteomes" id="UP000054783"/>
    </source>
</evidence>
<feature type="non-terminal residue" evidence="1">
    <location>
        <position position="66"/>
    </location>
</feature>
<proteinExistence type="predicted"/>
<reference evidence="1 2" key="1">
    <citation type="submission" date="2015-01" db="EMBL/GenBank/DDBJ databases">
        <title>Evolution of Trichinella species and genotypes.</title>
        <authorList>
            <person name="Korhonen P.K."/>
            <person name="Edoardo P."/>
            <person name="Giuseppe L.R."/>
            <person name="Gasser R.B."/>
        </authorList>
    </citation>
    <scope>NUCLEOTIDE SEQUENCE [LARGE SCALE GENOMIC DNA]</scope>
    <source>
        <strain evidence="1">ISS2496</strain>
    </source>
</reference>
<gene>
    <name evidence="1" type="ORF">T12_14362</name>
</gene>
<evidence type="ECO:0000313" key="1">
    <source>
        <dbReference type="EMBL" id="KRY02124.1"/>
    </source>
</evidence>
<feature type="non-terminal residue" evidence="1">
    <location>
        <position position="1"/>
    </location>
</feature>
<sequence>LRSSQLELPRDAQHKNVDIELPELPVGAIHAEHKTGLDGKQRENHTGYDVKVKNILGKESLEPSEV</sequence>
<comment type="caution">
    <text evidence="1">The sequence shown here is derived from an EMBL/GenBank/DDBJ whole genome shotgun (WGS) entry which is preliminary data.</text>
</comment>